<proteinExistence type="predicted"/>
<sequence>MKASVALSALVAVAATLVSAAPASSPIRAVNSTDGYDPRPLPLPRHRAPPKNPPPYILVSDRDRNGTASRNGTQNGLAKAALPCRSSTLTWWSLRLDGDPADRQIHSLKLEVDSPVPMERELTDQEWTDPANGYFLRQWGWYESYYVEHRNVVNSADSVLMVTNGYGYDYWKYNERFSRRIYSDFWKRYGTSVNTLYYDCIKWRD</sequence>
<name>A0ABQ7K0M7_9FUNG</name>
<evidence type="ECO:0000256" key="1">
    <source>
        <dbReference type="SAM" id="MobiDB-lite"/>
    </source>
</evidence>
<dbReference type="Proteomes" id="UP001194696">
    <property type="component" value="Unassembled WGS sequence"/>
</dbReference>
<reference evidence="3 4" key="1">
    <citation type="journal article" date="2020" name="Fungal Divers.">
        <title>Resolving the Mortierellaceae phylogeny through synthesis of multi-gene phylogenetics and phylogenomics.</title>
        <authorList>
            <person name="Vandepol N."/>
            <person name="Liber J."/>
            <person name="Desiro A."/>
            <person name="Na H."/>
            <person name="Kennedy M."/>
            <person name="Barry K."/>
            <person name="Grigoriev I.V."/>
            <person name="Miller A.N."/>
            <person name="O'Donnell K."/>
            <person name="Stajich J.E."/>
            <person name="Bonito G."/>
        </authorList>
    </citation>
    <scope>NUCLEOTIDE SEQUENCE [LARGE SCALE GENOMIC DNA]</scope>
    <source>
        <strain evidence="3 4">AD045</strain>
    </source>
</reference>
<feature type="region of interest" description="Disordered" evidence="1">
    <location>
        <begin position="27"/>
        <end position="77"/>
    </location>
</feature>
<protein>
    <submittedName>
        <fullName evidence="3">Uncharacterized protein</fullName>
    </submittedName>
</protein>
<feature type="signal peptide" evidence="2">
    <location>
        <begin position="1"/>
        <end position="20"/>
    </location>
</feature>
<gene>
    <name evidence="3" type="ORF">BGZ96_007335</name>
</gene>
<comment type="caution">
    <text evidence="3">The sequence shown here is derived from an EMBL/GenBank/DDBJ whole genome shotgun (WGS) entry which is preliminary data.</text>
</comment>
<feature type="compositionally biased region" description="Polar residues" evidence="1">
    <location>
        <begin position="66"/>
        <end position="76"/>
    </location>
</feature>
<evidence type="ECO:0000313" key="4">
    <source>
        <dbReference type="Proteomes" id="UP001194696"/>
    </source>
</evidence>
<evidence type="ECO:0000313" key="3">
    <source>
        <dbReference type="EMBL" id="KAG0289003.1"/>
    </source>
</evidence>
<evidence type="ECO:0000256" key="2">
    <source>
        <dbReference type="SAM" id="SignalP"/>
    </source>
</evidence>
<keyword evidence="2" id="KW-0732">Signal</keyword>
<keyword evidence="4" id="KW-1185">Reference proteome</keyword>
<dbReference type="EMBL" id="JAAAIM010000374">
    <property type="protein sequence ID" value="KAG0289003.1"/>
    <property type="molecule type" value="Genomic_DNA"/>
</dbReference>
<organism evidence="3 4">
    <name type="scientific">Linnemannia gamsii</name>
    <dbReference type="NCBI Taxonomy" id="64522"/>
    <lineage>
        <taxon>Eukaryota</taxon>
        <taxon>Fungi</taxon>
        <taxon>Fungi incertae sedis</taxon>
        <taxon>Mucoromycota</taxon>
        <taxon>Mortierellomycotina</taxon>
        <taxon>Mortierellomycetes</taxon>
        <taxon>Mortierellales</taxon>
        <taxon>Mortierellaceae</taxon>
        <taxon>Linnemannia</taxon>
    </lineage>
</organism>
<accession>A0ABQ7K0M7</accession>
<feature type="chain" id="PRO_5045592315" evidence="2">
    <location>
        <begin position="21"/>
        <end position="205"/>
    </location>
</feature>